<comment type="similarity">
    <text evidence="4 13">Belongs to the homoserine dehydrogenase family.</text>
</comment>
<name>A0A2H3NVQ2_9BACT</name>
<keyword evidence="19" id="KW-1185">Reference proteome</keyword>
<feature type="binding site" evidence="15">
    <location>
        <begin position="28"/>
        <end position="33"/>
    </location>
    <ligand>
        <name>NADP(+)</name>
        <dbReference type="ChEBI" id="CHEBI:58349"/>
    </ligand>
</feature>
<dbReference type="GO" id="GO:0009088">
    <property type="term" value="P:threonine biosynthetic process"/>
    <property type="evidence" value="ECO:0007669"/>
    <property type="project" value="UniProtKB-UniPathway"/>
</dbReference>
<dbReference type="Proteomes" id="UP000221024">
    <property type="component" value="Unassembled WGS sequence"/>
</dbReference>
<keyword evidence="18" id="KW-0418">Kinase</keyword>
<reference evidence="18 19" key="1">
    <citation type="submission" date="2017-10" db="EMBL/GenBank/DDBJ databases">
        <title>Draft genome of Longimonas halophila.</title>
        <authorList>
            <person name="Goh K.M."/>
            <person name="Shamsir M.S."/>
            <person name="Lim S.W."/>
        </authorList>
    </citation>
    <scope>NUCLEOTIDE SEQUENCE [LARGE SCALE GENOMIC DNA]</scope>
    <source>
        <strain evidence="18 19">KCTC 42399</strain>
    </source>
</reference>
<feature type="domain" description="Homoserine dehydrogenase catalytic" evidence="16">
    <location>
        <begin position="165"/>
        <end position="361"/>
    </location>
</feature>
<evidence type="ECO:0000259" key="16">
    <source>
        <dbReference type="Pfam" id="PF00742"/>
    </source>
</evidence>
<dbReference type="EC" id="1.1.1.3" evidence="5 13"/>
<keyword evidence="10 13" id="KW-0486">Methionine biosynthesis</keyword>
<dbReference type="Pfam" id="PF03447">
    <property type="entry name" value="NAD_binding_3"/>
    <property type="match status" value="1"/>
</dbReference>
<evidence type="ECO:0000313" key="19">
    <source>
        <dbReference type="Proteomes" id="UP000221024"/>
    </source>
</evidence>
<evidence type="ECO:0000256" key="9">
    <source>
        <dbReference type="ARBA" id="ARBA00023002"/>
    </source>
</evidence>
<dbReference type="PANTHER" id="PTHR43070">
    <property type="match status" value="1"/>
</dbReference>
<evidence type="ECO:0000256" key="10">
    <source>
        <dbReference type="ARBA" id="ARBA00023167"/>
    </source>
</evidence>
<dbReference type="FunFam" id="3.30.360.10:FF:000006">
    <property type="entry name" value="Bifunctional aspartokinase/homoserine dehydrogenase"/>
    <property type="match status" value="1"/>
</dbReference>
<dbReference type="UniPathway" id="UPA00050">
    <property type="reaction ID" value="UER00063"/>
</dbReference>
<organism evidence="18 19">
    <name type="scientific">Longimonas halophila</name>
    <dbReference type="NCBI Taxonomy" id="1469170"/>
    <lineage>
        <taxon>Bacteria</taxon>
        <taxon>Pseudomonadati</taxon>
        <taxon>Rhodothermota</taxon>
        <taxon>Rhodothermia</taxon>
        <taxon>Rhodothermales</taxon>
        <taxon>Salisaetaceae</taxon>
        <taxon>Longimonas</taxon>
    </lineage>
</organism>
<evidence type="ECO:0000256" key="2">
    <source>
        <dbReference type="ARBA" id="ARBA00005056"/>
    </source>
</evidence>
<dbReference type="GO" id="GO:0016301">
    <property type="term" value="F:kinase activity"/>
    <property type="evidence" value="ECO:0007669"/>
    <property type="project" value="UniProtKB-KW"/>
</dbReference>
<feature type="domain" description="Aspartate/homoserine dehydrogenase NAD-binding" evidence="17">
    <location>
        <begin position="28"/>
        <end position="157"/>
    </location>
</feature>
<dbReference type="InterPro" id="IPR036291">
    <property type="entry name" value="NAD(P)-bd_dom_sf"/>
</dbReference>
<evidence type="ECO:0000256" key="7">
    <source>
        <dbReference type="ARBA" id="ARBA00022697"/>
    </source>
</evidence>
<evidence type="ECO:0000256" key="1">
    <source>
        <dbReference type="ARBA" id="ARBA00001920"/>
    </source>
</evidence>
<keyword evidence="7 13" id="KW-0791">Threonine biosynthesis</keyword>
<dbReference type="UniPathway" id="UPA00051">
    <property type="reaction ID" value="UER00465"/>
</dbReference>
<dbReference type="PANTHER" id="PTHR43070:SF3">
    <property type="entry name" value="HOMOSERINE DEHYDROGENASE"/>
    <property type="match status" value="1"/>
</dbReference>
<accession>A0A2H3NVQ2</accession>
<evidence type="ECO:0000256" key="11">
    <source>
        <dbReference type="ARBA" id="ARBA00048841"/>
    </source>
</evidence>
<dbReference type="AlphaFoldDB" id="A0A2H3NVQ2"/>
<comment type="pathway">
    <text evidence="3">Amino-acid biosynthesis; L-methionine biosynthesis via de novo pathway; L-homoserine from L-aspartate: step 3/3.</text>
</comment>
<evidence type="ECO:0000259" key="17">
    <source>
        <dbReference type="Pfam" id="PF03447"/>
    </source>
</evidence>
<dbReference type="GO" id="GO:0009090">
    <property type="term" value="P:homoserine biosynthetic process"/>
    <property type="evidence" value="ECO:0007669"/>
    <property type="project" value="UniProtKB-ARBA"/>
</dbReference>
<dbReference type="InterPro" id="IPR011147">
    <property type="entry name" value="Bifunc_Aspkin/hSer_DH"/>
</dbReference>
<evidence type="ECO:0000256" key="5">
    <source>
        <dbReference type="ARBA" id="ARBA00013213"/>
    </source>
</evidence>
<dbReference type="EMBL" id="PDEP01000010">
    <property type="protein sequence ID" value="PEN05987.1"/>
    <property type="molecule type" value="Genomic_DNA"/>
</dbReference>
<proteinExistence type="inferred from homology"/>
<dbReference type="Gene3D" id="3.30.360.10">
    <property type="entry name" value="Dihydrodipicolinate Reductase, domain 2"/>
    <property type="match status" value="1"/>
</dbReference>
<evidence type="ECO:0000256" key="12">
    <source>
        <dbReference type="ARBA" id="ARBA00049031"/>
    </source>
</evidence>
<comment type="catalytic activity">
    <reaction evidence="11">
        <text>L-homoserine + NADP(+) = L-aspartate 4-semialdehyde + NADPH + H(+)</text>
        <dbReference type="Rhea" id="RHEA:15761"/>
        <dbReference type="ChEBI" id="CHEBI:15378"/>
        <dbReference type="ChEBI" id="CHEBI:57476"/>
        <dbReference type="ChEBI" id="CHEBI:57783"/>
        <dbReference type="ChEBI" id="CHEBI:58349"/>
        <dbReference type="ChEBI" id="CHEBI:537519"/>
        <dbReference type="EC" id="1.1.1.3"/>
    </reaction>
    <physiologicalReaction direction="right-to-left" evidence="11">
        <dbReference type="Rhea" id="RHEA:15763"/>
    </physiologicalReaction>
</comment>
<dbReference type="InterPro" id="IPR005106">
    <property type="entry name" value="Asp/hSer_DH_NAD-bd"/>
</dbReference>
<evidence type="ECO:0000256" key="14">
    <source>
        <dbReference type="PIRSR" id="PIRSR036497-1"/>
    </source>
</evidence>
<dbReference type="GO" id="GO:0050661">
    <property type="term" value="F:NADP binding"/>
    <property type="evidence" value="ECO:0007669"/>
    <property type="project" value="InterPro"/>
</dbReference>
<dbReference type="InterPro" id="IPR001342">
    <property type="entry name" value="HDH_cat"/>
</dbReference>
<dbReference type="Gene3D" id="3.40.50.720">
    <property type="entry name" value="NAD(P)-binding Rossmann-like Domain"/>
    <property type="match status" value="1"/>
</dbReference>
<evidence type="ECO:0000256" key="13">
    <source>
        <dbReference type="PIRNR" id="PIRNR036497"/>
    </source>
</evidence>
<dbReference type="RefSeq" id="WP_098062676.1">
    <property type="nucleotide sequence ID" value="NZ_PDEP01000010.1"/>
</dbReference>
<feature type="binding site" evidence="15">
    <location>
        <position position="130"/>
    </location>
    <ligand>
        <name>NADPH</name>
        <dbReference type="ChEBI" id="CHEBI:57783"/>
    </ligand>
</feature>
<dbReference type="InterPro" id="IPR022697">
    <property type="entry name" value="HDH_short"/>
</dbReference>
<sequence>MSVSQATLSPNPTTSRSAVPSLSLYLAGVGSVGTALLYQLSEFQGDAKRPRLIGACTSTHAAWTPPHPTPGAVKHHLEHGSTLHWPAVLERLIEHAPRPLVFVDATGHPDVADHYTTLLDAGIHVVTPSKLANTRSQQHFDRLHAIAAEHNVQYRYETTVGAGLPVVRTVRDLRATGDGIHTIRGAVSGTLTFVFSRMRQGDSFGEAVQTAIKAGYTEPDVRDDLSGEDVARKFLILARTAGASIERDEIEVESLVPESLRDLPHLAFRRYVHKANDAWRERAETAASQDAVLQYVGRWTPGSGIRVGVEVVPADSDFGRLQGQDNLFEVTTNRYAESPLTIRGPGAGPEVTAAGVLADVLATEA</sequence>
<comment type="cofactor">
    <cofactor evidence="1">
        <name>a metal cation</name>
        <dbReference type="ChEBI" id="CHEBI:25213"/>
    </cofactor>
</comment>
<comment type="catalytic activity">
    <reaction evidence="12">
        <text>L-homoserine + NAD(+) = L-aspartate 4-semialdehyde + NADH + H(+)</text>
        <dbReference type="Rhea" id="RHEA:15757"/>
        <dbReference type="ChEBI" id="CHEBI:15378"/>
        <dbReference type="ChEBI" id="CHEBI:57476"/>
        <dbReference type="ChEBI" id="CHEBI:57540"/>
        <dbReference type="ChEBI" id="CHEBI:57945"/>
        <dbReference type="ChEBI" id="CHEBI:537519"/>
        <dbReference type="EC" id="1.1.1.3"/>
    </reaction>
    <physiologicalReaction direction="right-to-left" evidence="12">
        <dbReference type="Rhea" id="RHEA:15759"/>
    </physiologicalReaction>
</comment>
<dbReference type="SUPFAM" id="SSF55347">
    <property type="entry name" value="Glyceraldehyde-3-phosphate dehydrogenase-like, C-terminal domain"/>
    <property type="match status" value="1"/>
</dbReference>
<feature type="binding site" evidence="15">
    <location>
        <position position="106"/>
    </location>
    <ligand>
        <name>NADPH</name>
        <dbReference type="ChEBI" id="CHEBI:57783"/>
    </ligand>
</feature>
<evidence type="ECO:0000256" key="4">
    <source>
        <dbReference type="ARBA" id="ARBA00006753"/>
    </source>
</evidence>
<dbReference type="GO" id="GO:0009089">
    <property type="term" value="P:lysine biosynthetic process via diaminopimelate"/>
    <property type="evidence" value="ECO:0007669"/>
    <property type="project" value="UniProtKB-ARBA"/>
</dbReference>
<dbReference type="OrthoDB" id="9799110at2"/>
<feature type="active site" description="Proton donor" evidence="14">
    <location>
        <position position="233"/>
    </location>
</feature>
<dbReference type="Pfam" id="PF00742">
    <property type="entry name" value="Homoserine_dh"/>
    <property type="match status" value="1"/>
</dbReference>
<evidence type="ECO:0000256" key="3">
    <source>
        <dbReference type="ARBA" id="ARBA00005062"/>
    </source>
</evidence>
<dbReference type="SUPFAM" id="SSF51735">
    <property type="entry name" value="NAD(P)-binding Rossmann-fold domains"/>
    <property type="match status" value="1"/>
</dbReference>
<evidence type="ECO:0000313" key="18">
    <source>
        <dbReference type="EMBL" id="PEN05987.1"/>
    </source>
</evidence>
<comment type="caution">
    <text evidence="18">The sequence shown here is derived from an EMBL/GenBank/DDBJ whole genome shotgun (WGS) entry which is preliminary data.</text>
</comment>
<evidence type="ECO:0000256" key="15">
    <source>
        <dbReference type="PIRSR" id="PIRSR036497-2"/>
    </source>
</evidence>
<dbReference type="PIRSF" id="PIRSF036497">
    <property type="entry name" value="HDH_short"/>
    <property type="match status" value="1"/>
</dbReference>
<keyword evidence="6 13" id="KW-0028">Amino-acid biosynthesis</keyword>
<feature type="binding site" evidence="15">
    <location>
        <position position="218"/>
    </location>
    <ligand>
        <name>L-homoserine</name>
        <dbReference type="ChEBI" id="CHEBI:57476"/>
    </ligand>
</feature>
<gene>
    <name evidence="18" type="ORF">CRI93_10920</name>
</gene>
<dbReference type="GO" id="GO:0004412">
    <property type="term" value="F:homoserine dehydrogenase activity"/>
    <property type="evidence" value="ECO:0007669"/>
    <property type="project" value="UniProtKB-EC"/>
</dbReference>
<evidence type="ECO:0000256" key="8">
    <source>
        <dbReference type="ARBA" id="ARBA00022857"/>
    </source>
</evidence>
<dbReference type="GO" id="GO:0009086">
    <property type="term" value="P:methionine biosynthetic process"/>
    <property type="evidence" value="ECO:0007669"/>
    <property type="project" value="UniProtKB-KW"/>
</dbReference>
<keyword evidence="9 13" id="KW-0560">Oxidoreductase</keyword>
<protein>
    <recommendedName>
        <fullName evidence="5 13">Homoserine dehydrogenase</fullName>
        <shortName evidence="13">HDH</shortName>
        <ecNumber evidence="5 13">1.1.1.3</ecNumber>
    </recommendedName>
</protein>
<evidence type="ECO:0000256" key="6">
    <source>
        <dbReference type="ARBA" id="ARBA00022605"/>
    </source>
</evidence>
<keyword evidence="18" id="KW-0808">Transferase</keyword>
<keyword evidence="8 13" id="KW-0521">NADP</keyword>
<comment type="pathway">
    <text evidence="2">Amino-acid biosynthesis; L-threonine biosynthesis; L-threonine from L-aspartate: step 3/5.</text>
</comment>